<dbReference type="EMBL" id="UINC01017019">
    <property type="protein sequence ID" value="SVA70400.1"/>
    <property type="molecule type" value="Genomic_DNA"/>
</dbReference>
<reference evidence="1" key="1">
    <citation type="submission" date="2018-05" db="EMBL/GenBank/DDBJ databases">
        <authorList>
            <person name="Lanie J.A."/>
            <person name="Ng W.-L."/>
            <person name="Kazmierczak K.M."/>
            <person name="Andrzejewski T.M."/>
            <person name="Davidsen T.M."/>
            <person name="Wayne K.J."/>
            <person name="Tettelin H."/>
            <person name="Glass J.I."/>
            <person name="Rusch D."/>
            <person name="Podicherti R."/>
            <person name="Tsui H.-C.T."/>
            <person name="Winkler M.E."/>
        </authorList>
    </citation>
    <scope>NUCLEOTIDE SEQUENCE</scope>
</reference>
<organism evidence="1">
    <name type="scientific">marine metagenome</name>
    <dbReference type="NCBI Taxonomy" id="408172"/>
    <lineage>
        <taxon>unclassified sequences</taxon>
        <taxon>metagenomes</taxon>
        <taxon>ecological metagenomes</taxon>
    </lineage>
</organism>
<dbReference type="AlphaFoldDB" id="A0A381Y0J6"/>
<proteinExistence type="predicted"/>
<accession>A0A381Y0J6</accession>
<feature type="non-terminal residue" evidence="1">
    <location>
        <position position="1"/>
    </location>
</feature>
<name>A0A381Y0J6_9ZZZZ</name>
<gene>
    <name evidence="1" type="ORF">METZ01_LOCUS123254</name>
</gene>
<protein>
    <submittedName>
        <fullName evidence="1">Uncharacterized protein</fullName>
    </submittedName>
</protein>
<sequence length="25" mass="2749">LLNHLSIGERAKIRLSSDGIIITND</sequence>
<evidence type="ECO:0000313" key="1">
    <source>
        <dbReference type="EMBL" id="SVA70400.1"/>
    </source>
</evidence>